<accession>A0A0A1MX76</accession>
<reference evidence="2 3" key="1">
    <citation type="submission" date="2014-11" db="EMBL/GenBank/DDBJ databases">
        <authorList>
            <person name="Urmite Genomes Urmite Genomes"/>
        </authorList>
    </citation>
    <scope>NUCLEOTIDE SEQUENCE [LARGE SCALE GENOMIC DNA]</scope>
    <source>
        <strain evidence="2 3">Oc5</strain>
    </source>
</reference>
<evidence type="ECO:0000313" key="3">
    <source>
        <dbReference type="Proteomes" id="UP000040453"/>
    </source>
</evidence>
<dbReference type="RefSeq" id="WP_052485090.1">
    <property type="nucleotide sequence ID" value="NZ_CDGG01000001.1"/>
</dbReference>
<dbReference type="STRING" id="545501.BN997_04106"/>
<dbReference type="Proteomes" id="UP000040453">
    <property type="component" value="Unassembled WGS sequence"/>
</dbReference>
<protein>
    <recommendedName>
        <fullName evidence="4">DUF2157 domain-containing protein</fullName>
    </recommendedName>
</protein>
<organism evidence="2 3">
    <name type="scientific">Oceanobacillus oncorhynchi</name>
    <dbReference type="NCBI Taxonomy" id="545501"/>
    <lineage>
        <taxon>Bacteria</taxon>
        <taxon>Bacillati</taxon>
        <taxon>Bacillota</taxon>
        <taxon>Bacilli</taxon>
        <taxon>Bacillales</taxon>
        <taxon>Bacillaceae</taxon>
        <taxon>Oceanobacillus</taxon>
    </lineage>
</organism>
<gene>
    <name evidence="2" type="ORF">BN997_04106</name>
</gene>
<feature type="transmembrane region" description="Helical" evidence="1">
    <location>
        <begin position="111"/>
        <end position="131"/>
    </location>
</feature>
<sequence length="183" mass="21180">MNNHEKNQLIIQEILKWKENRLLPEEQCDFLLALYTKGGEIEITNKNKNWLSTWKKLHFTMMLMILVSVIFLDYYYQLAGSVGAGILSFVFFINILIWSGTGKNASRRYRYLFISIQLLYVLQLSICIMDTFGLGAYNNFMITANGIGWIVFGYLKKLPVIRYLGAALTIGIITFVVFFKYLG</sequence>
<evidence type="ECO:0000256" key="1">
    <source>
        <dbReference type="SAM" id="Phobius"/>
    </source>
</evidence>
<proteinExistence type="predicted"/>
<dbReference type="EMBL" id="CDGG01000001">
    <property type="protein sequence ID" value="CEI84164.1"/>
    <property type="molecule type" value="Genomic_DNA"/>
</dbReference>
<evidence type="ECO:0000313" key="2">
    <source>
        <dbReference type="EMBL" id="CEI84164.1"/>
    </source>
</evidence>
<keyword evidence="1" id="KW-0472">Membrane</keyword>
<keyword evidence="1" id="KW-0812">Transmembrane</keyword>
<keyword evidence="1" id="KW-1133">Transmembrane helix</keyword>
<feature type="transmembrane region" description="Helical" evidence="1">
    <location>
        <begin position="82"/>
        <end position="99"/>
    </location>
</feature>
<dbReference type="OrthoDB" id="2380880at2"/>
<feature type="transmembrane region" description="Helical" evidence="1">
    <location>
        <begin position="57"/>
        <end position="76"/>
    </location>
</feature>
<dbReference type="AlphaFoldDB" id="A0A0A1MX76"/>
<name>A0A0A1MX76_9BACI</name>
<evidence type="ECO:0008006" key="4">
    <source>
        <dbReference type="Google" id="ProtNLM"/>
    </source>
</evidence>
<feature type="transmembrane region" description="Helical" evidence="1">
    <location>
        <begin position="162"/>
        <end position="182"/>
    </location>
</feature>
<keyword evidence="3" id="KW-1185">Reference proteome</keyword>